<dbReference type="Pfam" id="PF13768">
    <property type="entry name" value="VWA_3"/>
    <property type="match status" value="1"/>
</dbReference>
<dbReference type="PANTHER" id="PTHR45737">
    <property type="entry name" value="VON WILLEBRAND FACTOR A DOMAIN-CONTAINING PROTEIN 5A"/>
    <property type="match status" value="1"/>
</dbReference>
<dbReference type="PROSITE" id="PS50234">
    <property type="entry name" value="VWFA"/>
    <property type="match status" value="1"/>
</dbReference>
<keyword evidence="4" id="KW-1185">Reference proteome</keyword>
<dbReference type="Pfam" id="PF04185">
    <property type="entry name" value="Phosphoesterase"/>
    <property type="match status" value="1"/>
</dbReference>
<dbReference type="AlphaFoldDB" id="A0A9N9GRN7"/>
<dbReference type="InterPro" id="IPR002035">
    <property type="entry name" value="VWF_A"/>
</dbReference>
<name>A0A9N9GRN7_9GLOM</name>
<dbReference type="PANTHER" id="PTHR45737:SF6">
    <property type="entry name" value="VON WILLEBRAND FACTOR A DOMAIN-CONTAINING PROTEIN 5A"/>
    <property type="match status" value="1"/>
</dbReference>
<dbReference type="InterPro" id="IPR017850">
    <property type="entry name" value="Alkaline_phosphatase_core_sf"/>
</dbReference>
<comment type="caution">
    <text evidence="3">The sequence shown here is derived from an EMBL/GenBank/DDBJ whole genome shotgun (WGS) entry which is preliminary data.</text>
</comment>
<dbReference type="InterPro" id="IPR036465">
    <property type="entry name" value="vWFA_dom_sf"/>
</dbReference>
<dbReference type="Proteomes" id="UP000789831">
    <property type="component" value="Unassembled WGS sequence"/>
</dbReference>
<gene>
    <name evidence="3" type="ORF">AGERDE_LOCUS10051</name>
</gene>
<evidence type="ECO:0000313" key="4">
    <source>
        <dbReference type="Proteomes" id="UP000789831"/>
    </source>
</evidence>
<dbReference type="OrthoDB" id="1729737at2759"/>
<dbReference type="SUPFAM" id="SSF53300">
    <property type="entry name" value="vWA-like"/>
    <property type="match status" value="1"/>
</dbReference>
<proteinExistence type="predicted"/>
<protein>
    <submittedName>
        <fullName evidence="3">8633_t:CDS:1</fullName>
    </submittedName>
</protein>
<keyword evidence="1" id="KW-0378">Hydrolase</keyword>
<dbReference type="GO" id="GO:0016788">
    <property type="term" value="F:hydrolase activity, acting on ester bonds"/>
    <property type="evidence" value="ECO:0007669"/>
    <property type="project" value="InterPro"/>
</dbReference>
<accession>A0A9N9GRN7</accession>
<reference evidence="3" key="1">
    <citation type="submission" date="2021-06" db="EMBL/GenBank/DDBJ databases">
        <authorList>
            <person name="Kallberg Y."/>
            <person name="Tangrot J."/>
            <person name="Rosling A."/>
        </authorList>
    </citation>
    <scope>NUCLEOTIDE SEQUENCE</scope>
    <source>
        <strain evidence="3">MT106</strain>
    </source>
</reference>
<organism evidence="3 4">
    <name type="scientific">Ambispora gerdemannii</name>
    <dbReference type="NCBI Taxonomy" id="144530"/>
    <lineage>
        <taxon>Eukaryota</taxon>
        <taxon>Fungi</taxon>
        <taxon>Fungi incertae sedis</taxon>
        <taxon>Mucoromycota</taxon>
        <taxon>Glomeromycotina</taxon>
        <taxon>Glomeromycetes</taxon>
        <taxon>Archaeosporales</taxon>
        <taxon>Ambisporaceae</taxon>
        <taxon>Ambispora</taxon>
    </lineage>
</organism>
<feature type="non-terminal residue" evidence="3">
    <location>
        <position position="1"/>
    </location>
</feature>
<evidence type="ECO:0000313" key="3">
    <source>
        <dbReference type="EMBL" id="CAG8620684.1"/>
    </source>
</evidence>
<dbReference type="Gene3D" id="3.40.50.410">
    <property type="entry name" value="von Willebrand factor, type A domain"/>
    <property type="match status" value="1"/>
</dbReference>
<evidence type="ECO:0000256" key="1">
    <source>
        <dbReference type="ARBA" id="ARBA00022801"/>
    </source>
</evidence>
<feature type="domain" description="VWFA" evidence="2">
    <location>
        <begin position="118"/>
        <end position="289"/>
    </location>
</feature>
<dbReference type="SMART" id="SM00327">
    <property type="entry name" value="VWA"/>
    <property type="match status" value="1"/>
</dbReference>
<evidence type="ECO:0000259" key="2">
    <source>
        <dbReference type="PROSITE" id="PS50234"/>
    </source>
</evidence>
<dbReference type="EMBL" id="CAJVPL010002828">
    <property type="protein sequence ID" value="CAG8620684.1"/>
    <property type="molecule type" value="Genomic_DNA"/>
</dbReference>
<dbReference type="InterPro" id="IPR007312">
    <property type="entry name" value="Phosphoesterase"/>
</dbReference>
<sequence>TDAEKIVTAENPSYASTAIAKYTLGLSITCRMTDTITSIESPSHLISTELNINGDAKTSRISLAEEITYLERDFILVVKSNGLDEPRAFIEYNPKTETNVVMLTLVPKFSPGLAKMNEMIFVVDRSGSMSDGPILKASQALQLILRSLPENCLFNIVSFGSEFDSLFKESERYSEKTFSIALSHVENMEADYGGTEIKNVLEWVVKTARSDMPTSVFLLTDGEVWNVDELVQLIQKAANSPTKDFRLFSLGIGSSVSHHLVESIARAGKGYAQFVTDEERMDKKVIGMVKNAIKSTLTDYQVEWIGRTPTETKNKSILSFPWSSKKNENDKIRQAPNSIPTIYSGVRVVVYAILAKGVEPKKVITLSAQSLDGPIKLDIDVDPVTLQGSKIHTLAARKLIQDLEEGTSFLHAESEEKNKVSDDLVKEQIINLGITFSLASRYTSFLAIDEKTKSEIARSETLKQKREVPEVKRSFIMPSVMFSADKFNECAEEFESFSNNISAVYDSEAYEPGELTSMAFFSQTQSLISFDTKTSTIDTLYAFLKLQSFDGKFVARDSNFSSLFSGDDSKKADNLEWTTAVAMAYLEIVMKEFKEEWELCYEKAERALIKLIGESGREKKVENLLAEAREWGRAFDRLFYIIFENTNYEDALADPYFKSLTNQGLFLTNFYALAHPSEPNYLGLISAQTFEKDEQYTRLDLNSTTLIDLLEPKGITWKSYQENYPGNCYKEYYSPDRKYAERHNPFMSFPSISGVPARCARVVPATELDVDISENNLPQYMFYTPNLDNDAHDTNITFAGAYFSKFLSPKLKDSKFFDNKTLIIITFDESEFYNNTNQIYTLLLGSAIDPSLRGKTDDTPYNHYSVLRSIEFNWNLGSLGRNDTNATVFKFINDSPPLLDDSKTSESDPEVKIASYSGSSVLFSSFENMSRTQF</sequence>
<dbReference type="Gene3D" id="3.40.720.10">
    <property type="entry name" value="Alkaline Phosphatase, subunit A"/>
    <property type="match status" value="1"/>
</dbReference>